<reference evidence="1 2" key="1">
    <citation type="submission" date="2023-11" db="EMBL/GenBank/DDBJ databases">
        <title>First isolation, identification, and characterization of non-pathogenic Epilithonimonas ginsengisoli isolated from diseased farmed rainbow trout (Oncorhynchus mykiss) in Chile.</title>
        <authorList>
            <person name="Miranda C.D."/>
            <person name="Irgang R."/>
            <person name="Concha C."/>
            <person name="Rojas R."/>
            <person name="Avendano R."/>
        </authorList>
    </citation>
    <scope>NUCLEOTIDE SEQUENCE [LARGE SCALE GENOMIC DNA]</scope>
    <source>
        <strain evidence="1 2">FP99</strain>
    </source>
</reference>
<gene>
    <name evidence="1" type="ORF">NG800_002130</name>
</gene>
<organism evidence="1 2">
    <name type="scientific">Epilithonimonas ginsengisoli</name>
    <dbReference type="NCBI Taxonomy" id="1245592"/>
    <lineage>
        <taxon>Bacteria</taxon>
        <taxon>Pseudomonadati</taxon>
        <taxon>Bacteroidota</taxon>
        <taxon>Flavobacteriia</taxon>
        <taxon>Flavobacteriales</taxon>
        <taxon>Weeksellaceae</taxon>
        <taxon>Chryseobacterium group</taxon>
        <taxon>Epilithonimonas</taxon>
    </lineage>
</organism>
<dbReference type="RefSeq" id="WP_165596563.1">
    <property type="nucleotide sequence ID" value="NZ_JAMXLT020000002.1"/>
</dbReference>
<evidence type="ECO:0000313" key="1">
    <source>
        <dbReference type="EMBL" id="MDW8547690.1"/>
    </source>
</evidence>
<dbReference type="EMBL" id="JAMXLT020000002">
    <property type="protein sequence ID" value="MDW8547690.1"/>
    <property type="molecule type" value="Genomic_DNA"/>
</dbReference>
<keyword evidence="2" id="KW-1185">Reference proteome</keyword>
<evidence type="ECO:0000313" key="2">
    <source>
        <dbReference type="Proteomes" id="UP001204439"/>
    </source>
</evidence>
<protein>
    <submittedName>
        <fullName evidence="1">Uncharacterized protein</fullName>
    </submittedName>
</protein>
<comment type="caution">
    <text evidence="1">The sequence shown here is derived from an EMBL/GenBank/DDBJ whole genome shotgun (WGS) entry which is preliminary data.</text>
</comment>
<accession>A0ABU4JDE8</accession>
<proteinExistence type="predicted"/>
<sequence>MEAIILFVFGLISIWMGNVPDKKIIADSPTRLFFAELETFFRDVETSEQKQRVTPK</sequence>
<name>A0ABU4JDE8_9FLAO</name>
<dbReference type="Proteomes" id="UP001204439">
    <property type="component" value="Unassembled WGS sequence"/>
</dbReference>